<evidence type="ECO:0000313" key="2">
    <source>
        <dbReference type="EMBL" id="OSX65698.1"/>
    </source>
</evidence>
<dbReference type="AlphaFoldDB" id="A0A1X6NAM3"/>
<dbReference type="GeneID" id="36323234"/>
<feature type="region of interest" description="Disordered" evidence="1">
    <location>
        <begin position="355"/>
        <end position="409"/>
    </location>
</feature>
<dbReference type="RefSeq" id="XP_024342492.1">
    <property type="nucleotide sequence ID" value="XM_024478284.1"/>
</dbReference>
<organism evidence="2 3">
    <name type="scientific">Postia placenta MAD-698-R-SB12</name>
    <dbReference type="NCBI Taxonomy" id="670580"/>
    <lineage>
        <taxon>Eukaryota</taxon>
        <taxon>Fungi</taxon>
        <taxon>Dikarya</taxon>
        <taxon>Basidiomycota</taxon>
        <taxon>Agaricomycotina</taxon>
        <taxon>Agaricomycetes</taxon>
        <taxon>Polyporales</taxon>
        <taxon>Adustoporiaceae</taxon>
        <taxon>Rhodonia</taxon>
    </lineage>
</organism>
<dbReference type="OrthoDB" id="10272643at2759"/>
<reference evidence="2 3" key="1">
    <citation type="submission" date="2017-04" db="EMBL/GenBank/DDBJ databases">
        <title>Genome Sequence of the Model Brown-Rot Fungus Postia placenta SB12.</title>
        <authorList>
            <consortium name="DOE Joint Genome Institute"/>
            <person name="Gaskell J."/>
            <person name="Kersten P."/>
            <person name="Larrondo L.F."/>
            <person name="Canessa P."/>
            <person name="Martinez D."/>
            <person name="Hibbett D."/>
            <person name="Schmoll M."/>
            <person name="Kubicek C.P."/>
            <person name="Martinez A.T."/>
            <person name="Yadav J."/>
            <person name="Master E."/>
            <person name="Magnuson J.K."/>
            <person name="James T."/>
            <person name="Yaver D."/>
            <person name="Berka R."/>
            <person name="Labutti K."/>
            <person name="Lipzen A."/>
            <person name="Aerts A."/>
            <person name="Barry K."/>
            <person name="Henrissat B."/>
            <person name="Blanchette R."/>
            <person name="Grigoriev I."/>
            <person name="Cullen D."/>
        </authorList>
    </citation>
    <scope>NUCLEOTIDE SEQUENCE [LARGE SCALE GENOMIC DNA]</scope>
    <source>
        <strain evidence="2 3">MAD-698-R-SB12</strain>
    </source>
</reference>
<sequence>MYAEIEMGSGVRCDAQSIASTNTEKLQERKAAQGVQRTWRCFAARVVDTATQLHDREEKGISLQRANGIMSIYPWHDIDPLSFGEDGKIVGGAARTRTKSVEERGIYVYSGHDEARDGRVPTMVLSMQHRCPIRKSNPDGWSRARMGGASRSVDLVFWDGAPYRKSPCWVRVKKGSIERNRSRRPWCSRAGQVSDTVRAPPRHATATPDTMLTSDGRPYEDSVPAGRHCMLLDAPTPSPPPLCIAAYHNASRPARTIPRLRTHIMAVRTSYAQRGRNVSLIYAIAGPAGGAGRGRRAVLPLFWCPRCESAIVMGEGRLSGRAECCTRSVHAKLRSQTTMADIRRRRGFCKAHNDGGSTVHKCSSKENLSQQEDDPSRWYKSAEMNKNSAGDRLVGQTGIKTRIGRKGAE</sequence>
<evidence type="ECO:0000313" key="3">
    <source>
        <dbReference type="Proteomes" id="UP000194127"/>
    </source>
</evidence>
<name>A0A1X6NAM3_9APHY</name>
<accession>A0A1X6NAM3</accession>
<gene>
    <name evidence="2" type="ORF">POSPLADRAFT_1043330</name>
</gene>
<evidence type="ECO:0000256" key="1">
    <source>
        <dbReference type="SAM" id="MobiDB-lite"/>
    </source>
</evidence>
<dbReference type="EMBL" id="KZ110592">
    <property type="protein sequence ID" value="OSX65698.1"/>
    <property type="molecule type" value="Genomic_DNA"/>
</dbReference>
<proteinExistence type="predicted"/>
<feature type="region of interest" description="Disordered" evidence="1">
    <location>
        <begin position="189"/>
        <end position="216"/>
    </location>
</feature>
<keyword evidence="3" id="KW-1185">Reference proteome</keyword>
<protein>
    <submittedName>
        <fullName evidence="2">Uncharacterized protein</fullName>
    </submittedName>
</protein>
<dbReference type="Proteomes" id="UP000194127">
    <property type="component" value="Unassembled WGS sequence"/>
</dbReference>